<dbReference type="AlphaFoldDB" id="H8XUW6"/>
<dbReference type="KEGG" id="fin:KQS_09820"/>
<protein>
    <submittedName>
        <fullName evidence="1">Uncharacterized protein</fullName>
    </submittedName>
</protein>
<reference evidence="1 2" key="1">
    <citation type="journal article" date="2012" name="J. Bacteriol.">
        <title>Complete Genome Sequence of Flavobacterium indicum GPSTA100-9T, Isolated from Warm Spring Water.</title>
        <authorList>
            <person name="Barbier P."/>
            <person name="Houel A."/>
            <person name="Loux V."/>
            <person name="Poulain J."/>
            <person name="Bernardet J.F."/>
            <person name="Touchon M."/>
            <person name="Duchaud E."/>
        </authorList>
    </citation>
    <scope>NUCLEOTIDE SEQUENCE [LARGE SCALE GENOMIC DNA]</scope>
    <source>
        <strain evidence="2">DSM 17447 / CIP 109464 / GPTSA100-9</strain>
    </source>
</reference>
<dbReference type="OrthoDB" id="1355867at2"/>
<dbReference type="STRING" id="1094466.KQS_09820"/>
<gene>
    <name evidence="1" type="ordered locus">KQS_09820</name>
</gene>
<dbReference type="EMBL" id="HE774682">
    <property type="protein sequence ID" value="CCG53894.1"/>
    <property type="molecule type" value="Genomic_DNA"/>
</dbReference>
<dbReference type="PATRIC" id="fig|1094466.5.peg.1928"/>
<keyword evidence="2" id="KW-1185">Reference proteome</keyword>
<dbReference type="RefSeq" id="WP_014389013.1">
    <property type="nucleotide sequence ID" value="NC_017025.1"/>
</dbReference>
<evidence type="ECO:0000313" key="2">
    <source>
        <dbReference type="Proteomes" id="UP000007599"/>
    </source>
</evidence>
<reference evidence="2" key="2">
    <citation type="submission" date="2012-03" db="EMBL/GenBank/DDBJ databases">
        <title>Complete genome sequence of Flavobacterium indicum GPTSA100-9T, isolated from warm spring water.</title>
        <authorList>
            <person name="Barbier P."/>
            <person name="Houel A."/>
            <person name="Loux V."/>
            <person name="Poulain J."/>
            <person name="Bernardet J.-F."/>
            <person name="Touchon M."/>
            <person name="Duchaud E."/>
        </authorList>
    </citation>
    <scope>NUCLEOTIDE SEQUENCE [LARGE SCALE GENOMIC DNA]</scope>
    <source>
        <strain evidence="2">DSM 17447 / CIP 109464 / GPTSA100-9</strain>
    </source>
</reference>
<accession>H8XUW6</accession>
<sequence>MTKIHSITHPNKLIQQKVNYFADYYSFVVDQLGKNIDFEIENTLSIIEKIIFQIENNPRIDSRNQYIDIYFKSNFLNINNKYFKEYKIHYPIICKHINKYSELKIKEKNKWIEDNKSILLKDLKRFKTYLIKNMFKKSIKSIISFLKCEHDLSEHIEDLKYYTYVIAVELFFVQGNKNEIKDIFDRIISSDINKFPFNNTISKESKKKKEEFIVNRTFDQQFEGILNYYKSKEIKNYYVFRIGNFQIKEDLVFKIDDIEIYNSEDKKIKKIKEKFKLKSQEYTPDFFNESFKSFVIIKNISKNEKENHKSALKKASKWIENINHNCEMSAFIDKKSYLFTNDFKNFGWSLSFSEEPRIFQKHNLNNITGYQINKFLNNKKIKGKVEFLSNESTYIKAKNNGSLDLYWQYLENLIGKPFKEKLKKFINKEVKENETEFIFEYIRNSFNIFNLNSEISFEINQEEALKIFKTFSDKSKVDLVNIKSKINNPFLNETIEYYFKLEEKNLINYCDYILKILTELQEQRNFIQHGGIEFQKSYYKLINSIPQLIDLFRIKIVNLMIENPDKKLSEILSHNCE</sequence>
<dbReference type="HOGENOM" id="CLU_472313_0_0_10"/>
<proteinExistence type="predicted"/>
<organism evidence="1 2">
    <name type="scientific">Flavobacterium indicum (strain DSM 17447 / CIP 109464 / GPTSA100-9)</name>
    <dbReference type="NCBI Taxonomy" id="1094466"/>
    <lineage>
        <taxon>Bacteria</taxon>
        <taxon>Pseudomonadati</taxon>
        <taxon>Bacteroidota</taxon>
        <taxon>Flavobacteriia</taxon>
        <taxon>Flavobacteriales</taxon>
        <taxon>Flavobacteriaceae</taxon>
        <taxon>Flavobacterium</taxon>
    </lineage>
</organism>
<dbReference type="Proteomes" id="UP000007599">
    <property type="component" value="Chromosome I"/>
</dbReference>
<name>H8XUW6_FLAIG</name>
<evidence type="ECO:0000313" key="1">
    <source>
        <dbReference type="EMBL" id="CCG53894.1"/>
    </source>
</evidence>